<gene>
    <name evidence="4" type="ORF">IQ247_31675</name>
</gene>
<accession>A0A8J7FED0</accession>
<keyword evidence="2" id="KW-0732">Signal</keyword>
<feature type="chain" id="PRO_5035226924" evidence="2">
    <location>
        <begin position="26"/>
        <end position="198"/>
    </location>
</feature>
<feature type="non-terminal residue" evidence="4">
    <location>
        <position position="198"/>
    </location>
</feature>
<evidence type="ECO:0000256" key="1">
    <source>
        <dbReference type="SAM" id="MobiDB-lite"/>
    </source>
</evidence>
<dbReference type="RefSeq" id="WP_193926191.1">
    <property type="nucleotide sequence ID" value="NZ_JADEWL010000275.1"/>
</dbReference>
<name>A0A8J7FED0_9CYAN</name>
<feature type="signal peptide" evidence="2">
    <location>
        <begin position="1"/>
        <end position="25"/>
    </location>
</feature>
<organism evidence="4 5">
    <name type="scientific">Plectonema cf. radiosum LEGE 06105</name>
    <dbReference type="NCBI Taxonomy" id="945769"/>
    <lineage>
        <taxon>Bacteria</taxon>
        <taxon>Bacillati</taxon>
        <taxon>Cyanobacteriota</taxon>
        <taxon>Cyanophyceae</taxon>
        <taxon>Oscillatoriophycideae</taxon>
        <taxon>Oscillatoriales</taxon>
        <taxon>Microcoleaceae</taxon>
        <taxon>Plectonema</taxon>
    </lineage>
</organism>
<dbReference type="Proteomes" id="UP000620559">
    <property type="component" value="Unassembled WGS sequence"/>
</dbReference>
<feature type="region of interest" description="Disordered" evidence="1">
    <location>
        <begin position="178"/>
        <end position="198"/>
    </location>
</feature>
<sequence>MIQKWLLRGWFSAGTILLMVTPTFAQTVTEKEIPQVSEVKQFAKSASLLVQTPTTNNSPQNPPSEGEKQESIVLITGVKANPTDKGLEIVLQTSQARNLQVINRSSGNNFIADIPNAQLQQASGDAFKFSSEKPVEGITGITVTNLDGNTVRITATGKSALPKVELFDSGQGLIFGLAPAASTAQKPSSKPEETPSET</sequence>
<reference evidence="4" key="1">
    <citation type="submission" date="2020-10" db="EMBL/GenBank/DDBJ databases">
        <authorList>
            <person name="Castelo-Branco R."/>
            <person name="Eusebio N."/>
            <person name="Adriana R."/>
            <person name="Vieira A."/>
            <person name="Brugerolle De Fraissinette N."/>
            <person name="Rezende De Castro R."/>
            <person name="Schneider M.P."/>
            <person name="Vasconcelos V."/>
            <person name="Leao P.N."/>
        </authorList>
    </citation>
    <scope>NUCLEOTIDE SEQUENCE</scope>
    <source>
        <strain evidence="4">LEGE 06105</strain>
    </source>
</reference>
<evidence type="ECO:0000256" key="2">
    <source>
        <dbReference type="SAM" id="SignalP"/>
    </source>
</evidence>
<protein>
    <submittedName>
        <fullName evidence="4">AMIN domain-containing protein</fullName>
    </submittedName>
</protein>
<evidence type="ECO:0000313" key="5">
    <source>
        <dbReference type="Proteomes" id="UP000620559"/>
    </source>
</evidence>
<dbReference type="Pfam" id="PF11741">
    <property type="entry name" value="AMIN"/>
    <property type="match status" value="1"/>
</dbReference>
<dbReference type="InterPro" id="IPR021731">
    <property type="entry name" value="AMIN_dom"/>
</dbReference>
<feature type="domain" description="AMIN" evidence="3">
    <location>
        <begin position="78"/>
        <end position="176"/>
    </location>
</feature>
<feature type="region of interest" description="Disordered" evidence="1">
    <location>
        <begin position="50"/>
        <end position="70"/>
    </location>
</feature>
<keyword evidence="5" id="KW-1185">Reference proteome</keyword>
<evidence type="ECO:0000259" key="3">
    <source>
        <dbReference type="Pfam" id="PF11741"/>
    </source>
</evidence>
<dbReference type="EMBL" id="JADEWL010000275">
    <property type="protein sequence ID" value="MBE9217159.1"/>
    <property type="molecule type" value="Genomic_DNA"/>
</dbReference>
<proteinExistence type="predicted"/>
<evidence type="ECO:0000313" key="4">
    <source>
        <dbReference type="EMBL" id="MBE9217159.1"/>
    </source>
</evidence>
<dbReference type="AlphaFoldDB" id="A0A8J7FED0"/>
<comment type="caution">
    <text evidence="4">The sequence shown here is derived from an EMBL/GenBank/DDBJ whole genome shotgun (WGS) entry which is preliminary data.</text>
</comment>
<feature type="compositionally biased region" description="Basic and acidic residues" evidence="1">
    <location>
        <begin position="189"/>
        <end position="198"/>
    </location>
</feature>